<reference evidence="1" key="1">
    <citation type="submission" date="2020-08" db="EMBL/GenBank/DDBJ databases">
        <title>Multicomponent nature underlies the extraordinary mechanical properties of spider dragline silk.</title>
        <authorList>
            <person name="Kono N."/>
            <person name="Nakamura H."/>
            <person name="Mori M."/>
            <person name="Yoshida Y."/>
            <person name="Ohtoshi R."/>
            <person name="Malay A.D."/>
            <person name="Moran D.A.P."/>
            <person name="Tomita M."/>
            <person name="Numata K."/>
            <person name="Arakawa K."/>
        </authorList>
    </citation>
    <scope>NUCLEOTIDE SEQUENCE</scope>
</reference>
<comment type="caution">
    <text evidence="1">The sequence shown here is derived from an EMBL/GenBank/DDBJ whole genome shotgun (WGS) entry which is preliminary data.</text>
</comment>
<gene>
    <name evidence="1" type="ORF">NPIL_51681</name>
</gene>
<dbReference type="EMBL" id="BMAW01121462">
    <property type="protein sequence ID" value="GFT94065.1"/>
    <property type="molecule type" value="Genomic_DNA"/>
</dbReference>
<evidence type="ECO:0000313" key="2">
    <source>
        <dbReference type="Proteomes" id="UP000887013"/>
    </source>
</evidence>
<accession>A0A8X6Q3D0</accession>
<organism evidence="1 2">
    <name type="scientific">Nephila pilipes</name>
    <name type="common">Giant wood spider</name>
    <name type="synonym">Nephila maculata</name>
    <dbReference type="NCBI Taxonomy" id="299642"/>
    <lineage>
        <taxon>Eukaryota</taxon>
        <taxon>Metazoa</taxon>
        <taxon>Ecdysozoa</taxon>
        <taxon>Arthropoda</taxon>
        <taxon>Chelicerata</taxon>
        <taxon>Arachnida</taxon>
        <taxon>Araneae</taxon>
        <taxon>Araneomorphae</taxon>
        <taxon>Entelegynae</taxon>
        <taxon>Araneoidea</taxon>
        <taxon>Nephilidae</taxon>
        <taxon>Nephila</taxon>
    </lineage>
</organism>
<dbReference type="AlphaFoldDB" id="A0A8X6Q3D0"/>
<name>A0A8X6Q3D0_NEPPI</name>
<protein>
    <submittedName>
        <fullName evidence="1">Uncharacterized protein</fullName>
    </submittedName>
</protein>
<proteinExistence type="predicted"/>
<keyword evidence="2" id="KW-1185">Reference proteome</keyword>
<sequence length="99" mass="11739">MTQQTVLLPEISKELPYPVVISEKFSLSPKVERKLKTTTEALREYIYYSKPYLLAPPEEQYGSKNALRFCSLWYFSLSVRLQLYCSYWCPTYETEYPCV</sequence>
<evidence type="ECO:0000313" key="1">
    <source>
        <dbReference type="EMBL" id="GFT94065.1"/>
    </source>
</evidence>
<dbReference type="Proteomes" id="UP000887013">
    <property type="component" value="Unassembled WGS sequence"/>
</dbReference>